<sequence length="360" mass="38877">MRPRNIGLIAAAVLGVHLLVLWGPGDAWTQAQPDVPAEVARLDTVWISPPVAAPAPPPPAPRPVRQTRARPAPPAAAPAPLPVPAPATDMPAPPQPDTVAAAVTDHDPTPTEAAPAQDRRPPDTPPGAPHWQVRGADGQPLAAALPAAATDTPQHQALRYRVHGWIKGLEYHAQAELSWHTEGGRYQARQSISAFLLGSLEQTSRGRIGAEGFQPERFDDRRLTRLRSATLDWEAQLARFEPERPPAAIGPGTQDRLSVFLQLSALLEHLPALRAPGTLVEIPTLGSRSLQMWQFRVQDTDTLALPSGPLATLRLQRAPQSGDREQALLWLAPALGYAPVRIQMQESNGDHLTLTLRELP</sequence>
<dbReference type="RefSeq" id="WP_279853590.1">
    <property type="nucleotide sequence ID" value="NZ_JAOCIA010000009.1"/>
</dbReference>
<evidence type="ECO:0000256" key="1">
    <source>
        <dbReference type="SAM" id="MobiDB-lite"/>
    </source>
</evidence>
<dbReference type="Pfam" id="PF11306">
    <property type="entry name" value="DUF3108"/>
    <property type="match status" value="1"/>
</dbReference>
<evidence type="ECO:0000313" key="3">
    <source>
        <dbReference type="Proteomes" id="UP001161294"/>
    </source>
</evidence>
<accession>A0AA42W117</accession>
<feature type="region of interest" description="Disordered" evidence="1">
    <location>
        <begin position="50"/>
        <end position="134"/>
    </location>
</feature>
<organism evidence="2 3">
    <name type="scientific">Comamonas aquatica</name>
    <dbReference type="NCBI Taxonomy" id="225991"/>
    <lineage>
        <taxon>Bacteria</taxon>
        <taxon>Pseudomonadati</taxon>
        <taxon>Pseudomonadota</taxon>
        <taxon>Betaproteobacteria</taxon>
        <taxon>Burkholderiales</taxon>
        <taxon>Comamonadaceae</taxon>
        <taxon>Comamonas</taxon>
    </lineage>
</organism>
<protein>
    <submittedName>
        <fullName evidence="2">DUF3108 domain-containing protein</fullName>
    </submittedName>
</protein>
<dbReference type="InterPro" id="IPR021457">
    <property type="entry name" value="DUF3108"/>
</dbReference>
<dbReference type="Proteomes" id="UP001161294">
    <property type="component" value="Unassembled WGS sequence"/>
</dbReference>
<feature type="compositionally biased region" description="Pro residues" evidence="1">
    <location>
        <begin position="71"/>
        <end position="96"/>
    </location>
</feature>
<comment type="caution">
    <text evidence="2">The sequence shown here is derived from an EMBL/GenBank/DDBJ whole genome shotgun (WGS) entry which is preliminary data.</text>
</comment>
<evidence type="ECO:0000313" key="2">
    <source>
        <dbReference type="EMBL" id="MDH2005300.1"/>
    </source>
</evidence>
<gene>
    <name evidence="2" type="ORF">N5J23_07055</name>
</gene>
<feature type="compositionally biased region" description="Pro residues" evidence="1">
    <location>
        <begin position="51"/>
        <end position="62"/>
    </location>
</feature>
<reference evidence="2" key="1">
    <citation type="submission" date="2022-09" db="EMBL/GenBank/DDBJ databases">
        <title>Intensive care unit water sources are persistently colonized with multi-drug resistant bacteria and are the site of extensive horizontal gene transfer of antibiotic resistance genes.</title>
        <authorList>
            <person name="Diorio-Toth L."/>
        </authorList>
    </citation>
    <scope>NUCLEOTIDE SEQUENCE</scope>
    <source>
        <strain evidence="2">GD03686</strain>
    </source>
</reference>
<proteinExistence type="predicted"/>
<dbReference type="EMBL" id="JAOCJW010000010">
    <property type="protein sequence ID" value="MDH2005300.1"/>
    <property type="molecule type" value="Genomic_DNA"/>
</dbReference>
<dbReference type="AlphaFoldDB" id="A0AA42W117"/>
<name>A0AA42W117_9BURK</name>